<dbReference type="RefSeq" id="WP_110307157.1">
    <property type="nucleotide sequence ID" value="NZ_QJHK01000011.1"/>
</dbReference>
<accession>A0A2V4BQW0</accession>
<feature type="chain" id="PRO_5016157448" description="Adhesin" evidence="1">
    <location>
        <begin position="19"/>
        <end position="1351"/>
    </location>
</feature>
<dbReference type="OrthoDB" id="9765926at2"/>
<dbReference type="InterPro" id="IPR026341">
    <property type="entry name" value="T9SS_type_B"/>
</dbReference>
<keyword evidence="1" id="KW-0732">Signal</keyword>
<reference evidence="2 3" key="1">
    <citation type="submission" date="2018-05" db="EMBL/GenBank/DDBJ databases">
        <title>Flavobacterium sp. strain IMCC34759, incomplete genome.</title>
        <authorList>
            <person name="Joung Y."/>
            <person name="Cho J."/>
        </authorList>
    </citation>
    <scope>NUCLEOTIDE SEQUENCE [LARGE SCALE GENOMIC DNA]</scope>
    <source>
        <strain evidence="2 3">IMCC34759</strain>
    </source>
</reference>
<dbReference type="EMBL" id="QJHK01000011">
    <property type="protein sequence ID" value="PXY40333.1"/>
    <property type="molecule type" value="Genomic_DNA"/>
</dbReference>
<dbReference type="Pfam" id="PF13585">
    <property type="entry name" value="CHU_C"/>
    <property type="match status" value="1"/>
</dbReference>
<organism evidence="2 3">
    <name type="scientific">Flavobacterium cheongpyeongense</name>
    <dbReference type="NCBI Taxonomy" id="2212651"/>
    <lineage>
        <taxon>Bacteria</taxon>
        <taxon>Pseudomonadati</taxon>
        <taxon>Bacteroidota</taxon>
        <taxon>Flavobacteriia</taxon>
        <taxon>Flavobacteriales</taxon>
        <taxon>Flavobacteriaceae</taxon>
        <taxon>Flavobacterium</taxon>
    </lineage>
</organism>
<comment type="caution">
    <text evidence="2">The sequence shown here is derived from an EMBL/GenBank/DDBJ whole genome shotgun (WGS) entry which is preliminary data.</text>
</comment>
<sequence length="1351" mass="147521">MRSTLLLVLLFFSTISSSQGIIVDTTTLAVPQLIREELMQNACANESNFKFSSHRSIGKFTNTNPNFPISHGIIIRNGIAKYTEGAYTGLNESSRLNTNDDSDLQNISNENGQIVPITDVSYLQFDFTPLSSNFSFDFLFASNEYGEFQCGFSDVFAFILTDLTTGISKNLAVVPGTTTAVSVKNIRNQQYNSSCLSANANLFDRYNVNNTSGSAINMRGETKVLTASSTVIPNRTYSIKLAIGDYNDSNYDSAVFIKGGSFITTMNLGPDSIICQGESLTLQSGLVGNYNYVWTRNGNEIPGETNSSLTLNQAGTYGLTATLSGCIIKDEVVIKDLVIKTPKDLIACYNTNGSYQYDLTQNNLTALGIDASKYTIYYFDSLISANANGPAIPQNQLNSYASSGNQTIYIKTVPLNNTTAFCNNLISFHLLVTEPVNIVKPPDISVCDNISGRVIIDLTVQETALLNGLNPAEYKIRYFRSLTDANSATNNITDPKAFNTSTAQTPQTIWVRVENISSSVCFATVNFNMIFYPLPAVDDIPDVVACNSYTLPPIENGEYNTKPNGTGIKLNPGDIITKSGVYYIFNRSGTNSCTNETFFNLVLIYEITFKKEACGQYTIPRVPAGGFFTAAGGQGNPIPAGTIFTTGQTVYYYARINGTVCRDEALTFVVHPLPLVDKPGNVVTCNSYVLPPLTNGNYYTATGSGGTRMNPGTTITTSRTLYVFADDGRCTNEYSFKINIINSSIFVPITRCGNYILPPVAIGGYYDSPGGQGKEIPAGTNITTSQTIYYYANTTTSPNCTDRLKYEITIKTLPPVDTPPNTLECERYVLPPLVNGKYFTKTNGGGTPLKAGDVITTTQTIYAYAVGSECTNEHSFVVEIRKRPLADSFTDVVTCTAFKLPVLKNGKYYTATGGSHGQGTQITEGTLINTSQTIYIYNEWADFTDCSNETFFKVNYNGIDVGTFTDINVCDSYTLPPLQLGNYYAQPGGKGPVIPVGTILTASQRIYVYAISGKRLTCSSEKDFLVNISKTPVLPSVPDVSICGSYTLPTLPLGNYFSGPNATGTRYLAGQQITASQQMYIYAAAATNPNCTAQDDFNITVYPLKNLVLKNEIICVDFQTGTTLRSAQLSSGLNPSIYTVDWYLDGNKISTGPNYTASKEGTYTLQITKNTPDVGNDCGYNPATVVVDKSSPAVASINMTDSFQENTEVTVTLHNGFGSYEYQLDDGSFQTSNTFYDVASGEHVITVRDVKAHCDDQIVIINVLQYPKFFTPNNDGYNDTWNIPDLAYQPNALITIFDRYGKKIKQIKPSGVGWDGTYNGDPLPATDYWFEVFFTLNGTSQVFKAHFSMKR</sequence>
<dbReference type="InterPro" id="IPR049804">
    <property type="entry name" value="Choice_anch_L"/>
</dbReference>
<evidence type="ECO:0008006" key="4">
    <source>
        <dbReference type="Google" id="ProtNLM"/>
    </source>
</evidence>
<name>A0A2V4BQW0_9FLAO</name>
<dbReference type="Proteomes" id="UP000247903">
    <property type="component" value="Unassembled WGS sequence"/>
</dbReference>
<dbReference type="InterPro" id="IPR013783">
    <property type="entry name" value="Ig-like_fold"/>
</dbReference>
<protein>
    <recommendedName>
        <fullName evidence="4">Adhesin</fullName>
    </recommendedName>
</protein>
<evidence type="ECO:0000256" key="1">
    <source>
        <dbReference type="SAM" id="SignalP"/>
    </source>
</evidence>
<feature type="signal peptide" evidence="1">
    <location>
        <begin position="1"/>
        <end position="18"/>
    </location>
</feature>
<keyword evidence="3" id="KW-1185">Reference proteome</keyword>
<gene>
    <name evidence="2" type="ORF">DMB65_13490</name>
</gene>
<proteinExistence type="predicted"/>
<dbReference type="NCBIfam" id="NF038133">
    <property type="entry name" value="choice_anch_L"/>
    <property type="match status" value="1"/>
</dbReference>
<evidence type="ECO:0000313" key="3">
    <source>
        <dbReference type="Proteomes" id="UP000247903"/>
    </source>
</evidence>
<dbReference type="NCBIfam" id="TIGR04131">
    <property type="entry name" value="Bac_Flav_CTERM"/>
    <property type="match status" value="1"/>
</dbReference>
<evidence type="ECO:0000313" key="2">
    <source>
        <dbReference type="EMBL" id="PXY40333.1"/>
    </source>
</evidence>
<dbReference type="Gene3D" id="2.60.40.10">
    <property type="entry name" value="Immunoglobulins"/>
    <property type="match status" value="1"/>
</dbReference>